<keyword evidence="3" id="KW-1185">Reference proteome</keyword>
<reference evidence="3" key="1">
    <citation type="submission" date="2013-02" db="EMBL/GenBank/DDBJ databases">
        <authorList>
            <person name="Hughes D."/>
        </authorList>
    </citation>
    <scope>NUCLEOTIDE SEQUENCE</scope>
    <source>
        <strain>Durham</strain>
        <strain evidence="3">NC isolate 2 -- Noor lab</strain>
    </source>
</reference>
<feature type="compositionally biased region" description="Polar residues" evidence="1">
    <location>
        <begin position="121"/>
        <end position="140"/>
    </location>
</feature>
<evidence type="ECO:0000256" key="1">
    <source>
        <dbReference type="SAM" id="MobiDB-lite"/>
    </source>
</evidence>
<evidence type="ECO:0000313" key="2">
    <source>
        <dbReference type="EnsemblMetazoa" id="MESCA004931-PA"/>
    </source>
</evidence>
<feature type="compositionally biased region" description="Basic and acidic residues" evidence="1">
    <location>
        <begin position="147"/>
        <end position="160"/>
    </location>
</feature>
<dbReference type="AlphaFoldDB" id="T1GMZ3"/>
<dbReference type="EMBL" id="CAQQ02010344">
    <property type="status" value="NOT_ANNOTATED_CDS"/>
    <property type="molecule type" value="Genomic_DNA"/>
</dbReference>
<sequence>MINPHEANILRRLRRSDNFFLFLIFIHGNDGKVYFTQQSSHHSNAGPSFANRFGGDDGGFQAFGANGGFAGTGAGAGSGSFVFDYPGGNYASTSGSHYNGAGSGGQYSSQSSGAGIHHSASPASGSYNGNRKPTGQTVITSGVIENGKVHSKTDKINHYD</sequence>
<organism evidence="2 3">
    <name type="scientific">Megaselia scalaris</name>
    <name type="common">Humpbacked fly</name>
    <name type="synonym">Phora scalaris</name>
    <dbReference type="NCBI Taxonomy" id="36166"/>
    <lineage>
        <taxon>Eukaryota</taxon>
        <taxon>Metazoa</taxon>
        <taxon>Ecdysozoa</taxon>
        <taxon>Arthropoda</taxon>
        <taxon>Hexapoda</taxon>
        <taxon>Insecta</taxon>
        <taxon>Pterygota</taxon>
        <taxon>Neoptera</taxon>
        <taxon>Endopterygota</taxon>
        <taxon>Diptera</taxon>
        <taxon>Brachycera</taxon>
        <taxon>Muscomorpha</taxon>
        <taxon>Platypezoidea</taxon>
        <taxon>Phoridae</taxon>
        <taxon>Megaseliini</taxon>
        <taxon>Megaselia</taxon>
    </lineage>
</organism>
<proteinExistence type="predicted"/>
<reference evidence="2" key="2">
    <citation type="submission" date="2015-06" db="UniProtKB">
        <authorList>
            <consortium name="EnsemblMetazoa"/>
        </authorList>
    </citation>
    <scope>IDENTIFICATION</scope>
</reference>
<protein>
    <submittedName>
        <fullName evidence="2">Uncharacterized protein</fullName>
    </submittedName>
</protein>
<feature type="compositionally biased region" description="Low complexity" evidence="1">
    <location>
        <begin position="106"/>
        <end position="115"/>
    </location>
</feature>
<accession>T1GMZ3</accession>
<dbReference type="EnsemblMetazoa" id="MESCA004931-RA">
    <property type="protein sequence ID" value="MESCA004931-PA"/>
    <property type="gene ID" value="MESCA004931"/>
</dbReference>
<feature type="region of interest" description="Disordered" evidence="1">
    <location>
        <begin position="102"/>
        <end position="160"/>
    </location>
</feature>
<evidence type="ECO:0000313" key="3">
    <source>
        <dbReference type="Proteomes" id="UP000015102"/>
    </source>
</evidence>
<dbReference type="HOGENOM" id="CLU_1654137_0_0_1"/>
<dbReference type="Proteomes" id="UP000015102">
    <property type="component" value="Unassembled WGS sequence"/>
</dbReference>
<name>T1GMZ3_MEGSC</name>